<dbReference type="Gene3D" id="3.90.190.10">
    <property type="entry name" value="Protein tyrosine phosphatase superfamily"/>
    <property type="match status" value="1"/>
</dbReference>
<evidence type="ECO:0000256" key="3">
    <source>
        <dbReference type="ARBA" id="ARBA00022801"/>
    </source>
</evidence>
<organism evidence="7 8">
    <name type="scientific">Fistulina hepatica ATCC 64428</name>
    <dbReference type="NCBI Taxonomy" id="1128425"/>
    <lineage>
        <taxon>Eukaryota</taxon>
        <taxon>Fungi</taxon>
        <taxon>Dikarya</taxon>
        <taxon>Basidiomycota</taxon>
        <taxon>Agaricomycotina</taxon>
        <taxon>Agaricomycetes</taxon>
        <taxon>Agaricomycetidae</taxon>
        <taxon>Agaricales</taxon>
        <taxon>Fistulinaceae</taxon>
        <taxon>Fistulina</taxon>
    </lineage>
</organism>
<sequence length="187" mass="20853">MSRVHAQNPPSASKILPNLYISDLAFAERADCLSDAGVTHVLTVMGDRVNVPDTIPDMLMRRPHGFQGHTRRLVKKQVHIDDFPFAELAAHLPMLVAFIEDALRAPENVVLVHCVEGISRSTSVVAAYLMKMFRWSPSEAISFIKNVRPVANPNFGFVQQLWEYGRTQGVVTTDVGPSPRGHRQRTV</sequence>
<keyword evidence="8" id="KW-1185">Reference proteome</keyword>
<dbReference type="Proteomes" id="UP000054144">
    <property type="component" value="Unassembled WGS sequence"/>
</dbReference>
<dbReference type="InterPro" id="IPR000340">
    <property type="entry name" value="Dual-sp_phosphatase_cat-dom"/>
</dbReference>
<dbReference type="OrthoDB" id="10252009at2759"/>
<dbReference type="InterPro" id="IPR029021">
    <property type="entry name" value="Prot-tyrosine_phosphatase-like"/>
</dbReference>
<accession>A0A0D7ADJ9</accession>
<dbReference type="GO" id="GO:0008330">
    <property type="term" value="F:protein tyrosine/threonine phosphatase activity"/>
    <property type="evidence" value="ECO:0007669"/>
    <property type="project" value="TreeGrafter"/>
</dbReference>
<dbReference type="PANTHER" id="PTHR10159">
    <property type="entry name" value="DUAL SPECIFICITY PROTEIN PHOSPHATASE"/>
    <property type="match status" value="1"/>
</dbReference>
<dbReference type="GO" id="GO:0033550">
    <property type="term" value="F:MAP kinase tyrosine phosphatase activity"/>
    <property type="evidence" value="ECO:0007669"/>
    <property type="project" value="TreeGrafter"/>
</dbReference>
<keyword evidence="4" id="KW-0904">Protein phosphatase</keyword>
<proteinExistence type="inferred from homology"/>
<dbReference type="InterPro" id="IPR016130">
    <property type="entry name" value="Tyr_Pase_AS"/>
</dbReference>
<dbReference type="Pfam" id="PF00782">
    <property type="entry name" value="DSPc"/>
    <property type="match status" value="1"/>
</dbReference>
<feature type="domain" description="Tyrosine specific protein phosphatases" evidence="6">
    <location>
        <begin position="90"/>
        <end position="149"/>
    </location>
</feature>
<dbReference type="EC" id="3.1.3.48" evidence="2"/>
<dbReference type="GO" id="GO:0005737">
    <property type="term" value="C:cytoplasm"/>
    <property type="evidence" value="ECO:0007669"/>
    <property type="project" value="TreeGrafter"/>
</dbReference>
<dbReference type="SMART" id="SM00195">
    <property type="entry name" value="DSPc"/>
    <property type="match status" value="1"/>
</dbReference>
<keyword evidence="3" id="KW-0378">Hydrolase</keyword>
<dbReference type="PANTHER" id="PTHR10159:SF519">
    <property type="entry name" value="DUAL SPECIFICITY PROTEIN PHOSPHATASE MPK3"/>
    <property type="match status" value="1"/>
</dbReference>
<evidence type="ECO:0000256" key="4">
    <source>
        <dbReference type="ARBA" id="ARBA00022912"/>
    </source>
</evidence>
<dbReference type="SUPFAM" id="SSF52799">
    <property type="entry name" value="(Phosphotyrosine protein) phosphatases II"/>
    <property type="match status" value="1"/>
</dbReference>
<evidence type="ECO:0000313" key="8">
    <source>
        <dbReference type="Proteomes" id="UP000054144"/>
    </source>
</evidence>
<feature type="domain" description="Tyrosine-protein phosphatase" evidence="5">
    <location>
        <begin position="11"/>
        <end position="170"/>
    </location>
</feature>
<gene>
    <name evidence="7" type="ORF">FISHEDRAFT_42162</name>
</gene>
<evidence type="ECO:0000313" key="7">
    <source>
        <dbReference type="EMBL" id="KIY49067.1"/>
    </source>
</evidence>
<evidence type="ECO:0000256" key="1">
    <source>
        <dbReference type="ARBA" id="ARBA00008601"/>
    </source>
</evidence>
<dbReference type="PROSITE" id="PS00383">
    <property type="entry name" value="TYR_PHOSPHATASE_1"/>
    <property type="match status" value="1"/>
</dbReference>
<evidence type="ECO:0000259" key="6">
    <source>
        <dbReference type="PROSITE" id="PS50056"/>
    </source>
</evidence>
<evidence type="ECO:0000259" key="5">
    <source>
        <dbReference type="PROSITE" id="PS50054"/>
    </source>
</evidence>
<reference evidence="7 8" key="1">
    <citation type="journal article" date="2015" name="Fungal Genet. Biol.">
        <title>Evolution of novel wood decay mechanisms in Agaricales revealed by the genome sequences of Fistulina hepatica and Cylindrobasidium torrendii.</title>
        <authorList>
            <person name="Floudas D."/>
            <person name="Held B.W."/>
            <person name="Riley R."/>
            <person name="Nagy L.G."/>
            <person name="Koehler G."/>
            <person name="Ransdell A.S."/>
            <person name="Younus H."/>
            <person name="Chow J."/>
            <person name="Chiniquy J."/>
            <person name="Lipzen A."/>
            <person name="Tritt A."/>
            <person name="Sun H."/>
            <person name="Haridas S."/>
            <person name="LaButti K."/>
            <person name="Ohm R.A."/>
            <person name="Kues U."/>
            <person name="Blanchette R.A."/>
            <person name="Grigoriev I.V."/>
            <person name="Minto R.E."/>
            <person name="Hibbett D.S."/>
        </authorList>
    </citation>
    <scope>NUCLEOTIDE SEQUENCE [LARGE SCALE GENOMIC DNA]</scope>
    <source>
        <strain evidence="7 8">ATCC 64428</strain>
    </source>
</reference>
<dbReference type="AlphaFoldDB" id="A0A0D7ADJ9"/>
<dbReference type="InterPro" id="IPR000387">
    <property type="entry name" value="Tyr_Pase_dom"/>
</dbReference>
<evidence type="ECO:0000256" key="2">
    <source>
        <dbReference type="ARBA" id="ARBA00013064"/>
    </source>
</evidence>
<dbReference type="GO" id="GO:0017017">
    <property type="term" value="F:MAP kinase tyrosine/serine/threonine phosphatase activity"/>
    <property type="evidence" value="ECO:0007669"/>
    <property type="project" value="TreeGrafter"/>
</dbReference>
<dbReference type="EMBL" id="KN881728">
    <property type="protein sequence ID" value="KIY49067.1"/>
    <property type="molecule type" value="Genomic_DNA"/>
</dbReference>
<comment type="similarity">
    <text evidence="1">Belongs to the protein-tyrosine phosphatase family. Non-receptor class dual specificity subfamily.</text>
</comment>
<dbReference type="PROSITE" id="PS50054">
    <property type="entry name" value="TYR_PHOSPHATASE_DUAL"/>
    <property type="match status" value="1"/>
</dbReference>
<dbReference type="PROSITE" id="PS50056">
    <property type="entry name" value="TYR_PHOSPHATASE_2"/>
    <property type="match status" value="1"/>
</dbReference>
<dbReference type="CDD" id="cd14498">
    <property type="entry name" value="DSP"/>
    <property type="match status" value="1"/>
</dbReference>
<protein>
    <recommendedName>
        <fullName evidence="2">protein-tyrosine-phosphatase</fullName>
        <ecNumber evidence="2">3.1.3.48</ecNumber>
    </recommendedName>
</protein>
<name>A0A0D7ADJ9_9AGAR</name>
<dbReference type="GO" id="GO:0043409">
    <property type="term" value="P:negative regulation of MAPK cascade"/>
    <property type="evidence" value="ECO:0007669"/>
    <property type="project" value="TreeGrafter"/>
</dbReference>
<dbReference type="InterPro" id="IPR020422">
    <property type="entry name" value="TYR_PHOSPHATASE_DUAL_dom"/>
</dbReference>